<dbReference type="STRING" id="67801.A0A1B0BZM4"/>
<dbReference type="EnsemblMetazoa" id="GPPI045219-RA">
    <property type="protein sequence ID" value="GPPI045219-PA"/>
    <property type="gene ID" value="GPPI045219"/>
</dbReference>
<organism evidence="1 2">
    <name type="scientific">Glossina palpalis gambiensis</name>
    <dbReference type="NCBI Taxonomy" id="67801"/>
    <lineage>
        <taxon>Eukaryota</taxon>
        <taxon>Metazoa</taxon>
        <taxon>Ecdysozoa</taxon>
        <taxon>Arthropoda</taxon>
        <taxon>Hexapoda</taxon>
        <taxon>Insecta</taxon>
        <taxon>Pterygota</taxon>
        <taxon>Neoptera</taxon>
        <taxon>Endopterygota</taxon>
        <taxon>Diptera</taxon>
        <taxon>Brachycera</taxon>
        <taxon>Muscomorpha</taxon>
        <taxon>Hippoboscoidea</taxon>
        <taxon>Glossinidae</taxon>
        <taxon>Glossina</taxon>
    </lineage>
</organism>
<name>A0A1B0BZM4_9MUSC</name>
<reference evidence="2" key="1">
    <citation type="submission" date="2015-01" db="EMBL/GenBank/DDBJ databases">
        <authorList>
            <person name="Aksoy S."/>
            <person name="Warren W."/>
            <person name="Wilson R.K."/>
        </authorList>
    </citation>
    <scope>NUCLEOTIDE SEQUENCE [LARGE SCALE GENOMIC DNA]</scope>
    <source>
        <strain evidence="2">IAEA</strain>
    </source>
</reference>
<dbReference type="AlphaFoldDB" id="A0A1B0BZM4"/>
<dbReference type="Proteomes" id="UP000092460">
    <property type="component" value="Unassembled WGS sequence"/>
</dbReference>
<evidence type="ECO:0000313" key="2">
    <source>
        <dbReference type="Proteomes" id="UP000092460"/>
    </source>
</evidence>
<protein>
    <submittedName>
        <fullName evidence="1">Uncharacterized protein</fullName>
    </submittedName>
</protein>
<dbReference type="EMBL" id="JXJN01023198">
    <property type="status" value="NOT_ANNOTATED_CDS"/>
    <property type="molecule type" value="Genomic_DNA"/>
</dbReference>
<keyword evidence="2" id="KW-1185">Reference proteome</keyword>
<reference evidence="1" key="2">
    <citation type="submission" date="2020-05" db="UniProtKB">
        <authorList>
            <consortium name="EnsemblMetazoa"/>
        </authorList>
    </citation>
    <scope>IDENTIFICATION</scope>
    <source>
        <strain evidence="1">IAEA</strain>
    </source>
</reference>
<evidence type="ECO:0000313" key="1">
    <source>
        <dbReference type="EnsemblMetazoa" id="GPPI045219-PA"/>
    </source>
</evidence>
<sequence>MLLEHNDYHHYLRYRITSSHNLHHNEYHRDHLKGITMNKPSASLSMDKLIDCRLPQTELSHKEIKTLTSAPTTDMNFVFSSHSAPCNQAGKVPSAITPSSSASLSAVLSDFVSSLNHVNSSSSSSDAGNIASLDHQHNETTHANQIRNNNIPSNELNRIQTSTSLSATTTSNNLVDTKSAFSASNTKMTDLAPAASEDAVHLNLNRLKETLMHAEKKLYDKIMRILQIKFEHKCDKFP</sequence>
<proteinExistence type="predicted"/>
<accession>A0A1B0BZM4</accession>
<dbReference type="VEuPathDB" id="VectorBase:GPPI045219"/>